<dbReference type="Proteomes" id="UP001168821">
    <property type="component" value="Unassembled WGS sequence"/>
</dbReference>
<proteinExistence type="predicted"/>
<reference evidence="1" key="1">
    <citation type="journal article" date="2023" name="G3 (Bethesda)">
        <title>Whole genome assemblies of Zophobas morio and Tenebrio molitor.</title>
        <authorList>
            <person name="Kaur S."/>
            <person name="Stinson S.A."/>
            <person name="diCenzo G.C."/>
        </authorList>
    </citation>
    <scope>NUCLEOTIDE SEQUENCE</scope>
    <source>
        <tissue evidence="1">Head and legs</tissue>
    </source>
</reference>
<gene>
    <name evidence="1" type="ORF">Zmor_011591</name>
</gene>
<comment type="caution">
    <text evidence="1">The sequence shown here is derived from an EMBL/GenBank/DDBJ whole genome shotgun (WGS) entry which is preliminary data.</text>
</comment>
<evidence type="ECO:0000313" key="2">
    <source>
        <dbReference type="Proteomes" id="UP001168821"/>
    </source>
</evidence>
<dbReference type="AlphaFoldDB" id="A0AA38IRP2"/>
<keyword evidence="2" id="KW-1185">Reference proteome</keyword>
<accession>A0AA38IRP2</accession>
<sequence length="167" mass="19256">MTARETLIVNYPNSGNNQLPWCLGCAPEEEIDNAKNFFLRWCFKDVTIKDVIPLKQNIQPSCVWQVYYKLKDPTPDYVEPGKCGKDFPLPLPDNDDELKKLFTNITEMVFGMNAAHKTYTFDKVYAIVGYVPKYCVCPVQNFNEPAKLPRMQESITEVSRNLYGMKL</sequence>
<protein>
    <submittedName>
        <fullName evidence="1">Uncharacterized protein</fullName>
    </submittedName>
</protein>
<name>A0AA38IRP2_9CUCU</name>
<evidence type="ECO:0000313" key="1">
    <source>
        <dbReference type="EMBL" id="KAJ3659929.1"/>
    </source>
</evidence>
<organism evidence="1 2">
    <name type="scientific">Zophobas morio</name>
    <dbReference type="NCBI Taxonomy" id="2755281"/>
    <lineage>
        <taxon>Eukaryota</taxon>
        <taxon>Metazoa</taxon>
        <taxon>Ecdysozoa</taxon>
        <taxon>Arthropoda</taxon>
        <taxon>Hexapoda</taxon>
        <taxon>Insecta</taxon>
        <taxon>Pterygota</taxon>
        <taxon>Neoptera</taxon>
        <taxon>Endopterygota</taxon>
        <taxon>Coleoptera</taxon>
        <taxon>Polyphaga</taxon>
        <taxon>Cucujiformia</taxon>
        <taxon>Tenebrionidae</taxon>
        <taxon>Zophobas</taxon>
    </lineage>
</organism>
<dbReference type="EMBL" id="JALNTZ010000003">
    <property type="protein sequence ID" value="KAJ3659929.1"/>
    <property type="molecule type" value="Genomic_DNA"/>
</dbReference>